<feature type="region of interest" description="Disordered" evidence="1">
    <location>
        <begin position="191"/>
        <end position="234"/>
    </location>
</feature>
<keyword evidence="4" id="KW-1185">Reference proteome</keyword>
<dbReference type="EMBL" id="CM018048">
    <property type="protein sequence ID" value="KAA8521834.1"/>
    <property type="molecule type" value="Genomic_DNA"/>
</dbReference>
<organism evidence="3 4">
    <name type="scientific">Nyssa sinensis</name>
    <dbReference type="NCBI Taxonomy" id="561372"/>
    <lineage>
        <taxon>Eukaryota</taxon>
        <taxon>Viridiplantae</taxon>
        <taxon>Streptophyta</taxon>
        <taxon>Embryophyta</taxon>
        <taxon>Tracheophyta</taxon>
        <taxon>Spermatophyta</taxon>
        <taxon>Magnoliopsida</taxon>
        <taxon>eudicotyledons</taxon>
        <taxon>Gunneridae</taxon>
        <taxon>Pentapetalae</taxon>
        <taxon>asterids</taxon>
        <taxon>Cornales</taxon>
        <taxon>Nyssaceae</taxon>
        <taxon>Nyssa</taxon>
    </lineage>
</organism>
<accession>A0A5J4ZVA9</accession>
<dbReference type="OrthoDB" id="1745573at2759"/>
<feature type="compositionally biased region" description="Basic and acidic residues" evidence="1">
    <location>
        <begin position="210"/>
        <end position="224"/>
    </location>
</feature>
<proteinExistence type="predicted"/>
<evidence type="ECO:0000256" key="1">
    <source>
        <dbReference type="SAM" id="MobiDB-lite"/>
    </source>
</evidence>
<dbReference type="Proteomes" id="UP000325577">
    <property type="component" value="Linkage Group LG5"/>
</dbReference>
<evidence type="ECO:0000259" key="2">
    <source>
        <dbReference type="Pfam" id="PF14111"/>
    </source>
</evidence>
<feature type="region of interest" description="Disordered" evidence="1">
    <location>
        <begin position="146"/>
        <end position="176"/>
    </location>
</feature>
<gene>
    <name evidence="3" type="ORF">F0562_012496</name>
</gene>
<evidence type="ECO:0000313" key="4">
    <source>
        <dbReference type="Proteomes" id="UP000325577"/>
    </source>
</evidence>
<sequence length="234" mass="25680">MAEASQAREWEDVCVHLGSCGGRLEFLQKCIVGRVGGLDLEVPERERIQQWAKRNWGIQVDLNVLDLNRAWFLFELPYKRKVSRGGGATKTAAVYQEAEGLPETGVHAQLEREKRYPRFGRGASGADGRTDSGHLNFKHLDHGNTTRVLNRSRGPGLGLSGLNKGYSGSRKGAPKSQRYFAHTEQRLGGYERNLGQAQKLGNYTSAKGDYGPRTEGLGKGKGKLDSAGLGPRSQ</sequence>
<evidence type="ECO:0000313" key="3">
    <source>
        <dbReference type="EMBL" id="KAA8521834.1"/>
    </source>
</evidence>
<name>A0A5J4ZVA9_9ASTE</name>
<reference evidence="3 4" key="1">
    <citation type="submission" date="2019-09" db="EMBL/GenBank/DDBJ databases">
        <title>A chromosome-level genome assembly of the Chinese tupelo Nyssa sinensis.</title>
        <authorList>
            <person name="Yang X."/>
            <person name="Kang M."/>
            <person name="Yang Y."/>
            <person name="Xiong H."/>
            <person name="Wang M."/>
            <person name="Zhang Z."/>
            <person name="Wang Z."/>
            <person name="Wu H."/>
            <person name="Ma T."/>
            <person name="Liu J."/>
            <person name="Xi Z."/>
        </authorList>
    </citation>
    <scope>NUCLEOTIDE SEQUENCE [LARGE SCALE GENOMIC DNA]</scope>
    <source>
        <strain evidence="3">J267</strain>
        <tissue evidence="3">Leaf</tissue>
    </source>
</reference>
<dbReference type="AlphaFoldDB" id="A0A5J4ZVA9"/>
<dbReference type="InterPro" id="IPR025558">
    <property type="entry name" value="DUF4283"/>
</dbReference>
<feature type="domain" description="DUF4283" evidence="2">
    <location>
        <begin position="25"/>
        <end position="80"/>
    </location>
</feature>
<feature type="compositionally biased region" description="Polar residues" evidence="1">
    <location>
        <begin position="195"/>
        <end position="205"/>
    </location>
</feature>
<protein>
    <recommendedName>
        <fullName evidence="2">DUF4283 domain-containing protein</fullName>
    </recommendedName>
</protein>
<dbReference type="Pfam" id="PF14111">
    <property type="entry name" value="DUF4283"/>
    <property type="match status" value="1"/>
</dbReference>